<evidence type="ECO:0000259" key="11">
    <source>
        <dbReference type="Pfam" id="PF18097"/>
    </source>
</evidence>
<feature type="domain" description="Vta1 C-terminal" evidence="11">
    <location>
        <begin position="442"/>
        <end position="473"/>
    </location>
</feature>
<dbReference type="GO" id="GO:0015031">
    <property type="term" value="P:protein transport"/>
    <property type="evidence" value="ECO:0007669"/>
    <property type="project" value="UniProtKB-KW"/>
</dbReference>
<evidence type="ECO:0000259" key="10">
    <source>
        <dbReference type="Pfam" id="PF04652"/>
    </source>
</evidence>
<feature type="compositionally biased region" description="Polar residues" evidence="9">
    <location>
        <begin position="215"/>
        <end position="231"/>
    </location>
</feature>
<dbReference type="PANTHER" id="PTHR46009">
    <property type="entry name" value="VACUOLAR PROTEIN SORTING-ASSOCIATED PROTEIN VTA1 HOMOLOG"/>
    <property type="match status" value="1"/>
</dbReference>
<keyword evidence="6" id="KW-0967">Endosome</keyword>
<evidence type="ECO:0000256" key="3">
    <source>
        <dbReference type="ARBA" id="ARBA00007895"/>
    </source>
</evidence>
<dbReference type="InterPro" id="IPR044538">
    <property type="entry name" value="Vta1-like"/>
</dbReference>
<dbReference type="Gene3D" id="1.25.40.270">
    <property type="entry name" value="Vacuolar protein sorting-associated protein vta1"/>
    <property type="match status" value="1"/>
</dbReference>
<dbReference type="Proteomes" id="UP001324427">
    <property type="component" value="Unassembled WGS sequence"/>
</dbReference>
<keyword evidence="13" id="KW-1185">Reference proteome</keyword>
<evidence type="ECO:0000256" key="7">
    <source>
        <dbReference type="ARBA" id="ARBA00022927"/>
    </source>
</evidence>
<feature type="compositionally biased region" description="Gly residues" evidence="9">
    <location>
        <begin position="193"/>
        <end position="205"/>
    </location>
</feature>
<keyword evidence="4" id="KW-0813">Transport</keyword>
<evidence type="ECO:0000313" key="13">
    <source>
        <dbReference type="Proteomes" id="UP001324427"/>
    </source>
</evidence>
<feature type="domain" description="Vta1/callose synthase N-terminal" evidence="10">
    <location>
        <begin position="15"/>
        <end position="156"/>
    </location>
</feature>
<feature type="compositionally biased region" description="Pro residues" evidence="9">
    <location>
        <begin position="362"/>
        <end position="386"/>
    </location>
</feature>
<dbReference type="PANTHER" id="PTHR46009:SF1">
    <property type="entry name" value="VACUOLAR PROTEIN SORTING-ASSOCIATED PROTEIN VTA1 HOMOLOG"/>
    <property type="match status" value="1"/>
</dbReference>
<dbReference type="Gene3D" id="1.20.5.420">
    <property type="entry name" value="Immunoglobulin FC, subunit C"/>
    <property type="match status" value="1"/>
</dbReference>
<dbReference type="GO" id="GO:0010008">
    <property type="term" value="C:endosome membrane"/>
    <property type="evidence" value="ECO:0007669"/>
    <property type="project" value="UniProtKB-SubCell"/>
</dbReference>
<dbReference type="InterPro" id="IPR039431">
    <property type="entry name" value="Vta1/CALS_N"/>
</dbReference>
<organism evidence="12 13">
    <name type="scientific">Oleoguttula mirabilis</name>
    <dbReference type="NCBI Taxonomy" id="1507867"/>
    <lineage>
        <taxon>Eukaryota</taxon>
        <taxon>Fungi</taxon>
        <taxon>Dikarya</taxon>
        <taxon>Ascomycota</taxon>
        <taxon>Pezizomycotina</taxon>
        <taxon>Dothideomycetes</taxon>
        <taxon>Dothideomycetidae</taxon>
        <taxon>Mycosphaerellales</taxon>
        <taxon>Teratosphaeriaceae</taxon>
        <taxon>Oleoguttula</taxon>
    </lineage>
</organism>
<keyword evidence="8" id="KW-0472">Membrane</keyword>
<feature type="compositionally biased region" description="Pro residues" evidence="9">
    <location>
        <begin position="394"/>
        <end position="412"/>
    </location>
</feature>
<name>A0AAV9JXQ6_9PEZI</name>
<evidence type="ECO:0000313" key="12">
    <source>
        <dbReference type="EMBL" id="KAK4550388.1"/>
    </source>
</evidence>
<dbReference type="GO" id="GO:0005771">
    <property type="term" value="C:multivesicular body"/>
    <property type="evidence" value="ECO:0007669"/>
    <property type="project" value="TreeGrafter"/>
</dbReference>
<feature type="compositionally biased region" description="Low complexity" evidence="9">
    <location>
        <begin position="413"/>
        <end position="429"/>
    </location>
</feature>
<dbReference type="GO" id="GO:0032511">
    <property type="term" value="P:late endosome to vacuole transport via multivesicular body sorting pathway"/>
    <property type="evidence" value="ECO:0007669"/>
    <property type="project" value="InterPro"/>
</dbReference>
<evidence type="ECO:0000256" key="8">
    <source>
        <dbReference type="ARBA" id="ARBA00023136"/>
    </source>
</evidence>
<keyword evidence="5" id="KW-0963">Cytoplasm</keyword>
<evidence type="ECO:0000256" key="4">
    <source>
        <dbReference type="ARBA" id="ARBA00022448"/>
    </source>
</evidence>
<gene>
    <name evidence="12" type="ORF">LTR36_003355</name>
</gene>
<dbReference type="Pfam" id="PF04652">
    <property type="entry name" value="Vta1"/>
    <property type="match status" value="1"/>
</dbReference>
<sequence length="476" mass="49703">MAAQLPAKLKAADCQRFATRAAQLEKYRPIVTYWCEYYILQQILSKHLHTADAECQTYAITLMDKLEQTKTENPTNDAITDDVAAKAYIENFAFETFDRGDEAQRTGKVTRQTADTFQAAATFLDLLSIWGQPEAEVAAKSKFAKFHALRIARAIKGGEDPNASNPVVETPRQPSEGEEEGIEQELHDLERASGGGGGGGEGEGAGAAYRPPTVESASDSLQPSRPGSTIQEGDAAVPPPPSLTPQRTSSARGRGSGGMTPQDGDDRADVSPIEPSGGDADADADAAERQGSLGGGYFPSVPDAMGDADTEDTEDTDMTGTTEGEDIAHQQPPASMHTAAAVGHPPTLDPDAFYNHPTHPTTAPPPASTPPPSAYIHAQPPPPAPPQSSAAPHTRPPPVQPSRAFAPPPAPPVRAAAAAAAGPAAQAPPIGGYNSDDESVLAAQKHAKWAISALNFEDVGTAVQELRIALQALGAS</sequence>
<dbReference type="EMBL" id="JAVFHQ010000002">
    <property type="protein sequence ID" value="KAK4550388.1"/>
    <property type="molecule type" value="Genomic_DNA"/>
</dbReference>
<reference evidence="12 13" key="1">
    <citation type="submission" date="2021-11" db="EMBL/GenBank/DDBJ databases">
        <title>Black yeast isolated from Biological Soil Crust.</title>
        <authorList>
            <person name="Kurbessoian T."/>
        </authorList>
    </citation>
    <scope>NUCLEOTIDE SEQUENCE [LARGE SCALE GENOMIC DNA]</scope>
    <source>
        <strain evidence="12 13">CCFEE 5522</strain>
    </source>
</reference>
<evidence type="ECO:0000256" key="9">
    <source>
        <dbReference type="SAM" id="MobiDB-lite"/>
    </source>
</evidence>
<protein>
    <recommendedName>
        <fullName evidence="14">DUF605-domain-containing protein</fullName>
    </recommendedName>
</protein>
<feature type="region of interest" description="Disordered" evidence="9">
    <location>
        <begin position="157"/>
        <end position="439"/>
    </location>
</feature>
<comment type="similarity">
    <text evidence="3">Belongs to the VTA1 family.</text>
</comment>
<evidence type="ECO:0000256" key="2">
    <source>
        <dbReference type="ARBA" id="ARBA00004496"/>
    </source>
</evidence>
<keyword evidence="7" id="KW-0653">Protein transport</keyword>
<comment type="caution">
    <text evidence="12">The sequence shown here is derived from an EMBL/GenBank/DDBJ whole genome shotgun (WGS) entry which is preliminary data.</text>
</comment>
<feature type="compositionally biased region" description="Acidic residues" evidence="9">
    <location>
        <begin position="306"/>
        <end position="317"/>
    </location>
</feature>
<dbReference type="Pfam" id="PF18097">
    <property type="entry name" value="Vta1_C"/>
    <property type="match status" value="1"/>
</dbReference>
<evidence type="ECO:0000256" key="6">
    <source>
        <dbReference type="ARBA" id="ARBA00022753"/>
    </source>
</evidence>
<comment type="subcellular location">
    <subcellularLocation>
        <location evidence="2">Cytoplasm</location>
    </subcellularLocation>
    <subcellularLocation>
        <location evidence="1">Endosome membrane</location>
        <topology evidence="1">Peripheral membrane protein</topology>
    </subcellularLocation>
</comment>
<evidence type="ECO:0008006" key="14">
    <source>
        <dbReference type="Google" id="ProtNLM"/>
    </source>
</evidence>
<dbReference type="InterPro" id="IPR023175">
    <property type="entry name" value="Vta1/CALS_N_sf"/>
</dbReference>
<dbReference type="InterPro" id="IPR041212">
    <property type="entry name" value="Vta1_C"/>
</dbReference>
<dbReference type="AlphaFoldDB" id="A0AAV9JXQ6"/>
<accession>A0AAV9JXQ6</accession>
<evidence type="ECO:0000256" key="1">
    <source>
        <dbReference type="ARBA" id="ARBA00004481"/>
    </source>
</evidence>
<evidence type="ECO:0000256" key="5">
    <source>
        <dbReference type="ARBA" id="ARBA00022490"/>
    </source>
</evidence>
<proteinExistence type="inferred from homology"/>